<sequence>MMTYLKNMSDYKHSQLKAKAFAEIQGLYERQKRVIDDFKPIDSDDAVDKEKVLEEPDSTRVEVKQEGDKESIRKRLGKRLKIKATKKSKRQKTDPDLKEKEHLKTFLHIVLDKEGKVDYEGDLRTMFEETANDDLWKNQEEWILKSWNFYENYGVHTLTLKDGTEIYMLAERRYPLTKETLERMLALRLIAESDSEVVFDLLRFIKKQSDESGSHDGKLASPKQTALGKDISNPLIVDSLLKIIWLSMQHVIAMKHWLFQSKRLLITDVEVSLEQFKSILLAYREETSNRFDRMQESIDKNKGDADKQFTEFDEVEKDELILMSMDKDGMINKNKFAVVTLVVAVAPIVVVPIDVAPFVVALIVVAPVVYKICDEGWNGSGMLTRLGRYYTLDENYYLTFLDINKEMDLFAFICHSDPTKVRIGERELAKKKVKLLKLTEGRTISLNPLVLAALGDSGDSVDKLFDEADYAEQEHSVRRDDDVLEETFAKDVLEKLRDDYHAATSITGGKSLAIIRSLVPEGSSILGGIVEPQDDGLADSMSGLNLRTCPPSKRFKNLETFGDSASAGEANMNVASSSKLNEPTTSSYSFYASQDLDFETLHNIYIPKWKVTNDSVLNSSYVCRDSTDRLAPPALFSKLYYMDYDQLYIEFNVGAARQMCLGAEVRMRANTRWNKKTVLKIKTEAAEAIHLRSQLSIVEAADVAKSTELRDLKERNFALEREKDALFEKVATLESMTVSKETELASLTAQVAQLTSDLSGFQLSRDELSSKVAFLESERDRIVDYSSSLESAFELFKECMEAMKDDQAKVLGNKVAKINAQLLEMAAYLDEDSYPRFPTTISGRRWILTHGINLVLLKCLKSSEYLEALGQAIGCAVNKGIHDGLKAGVDHGKDGRDLSVIEAYDPSAEAKYIDVVNALGAVDFSLLSELKDKKDASMVDLMDSLCLEGPLAEIPRAKDLQPSPKQLILPLHRPKDNVVLRETSQSFSLQVVDSRVQRVRGEIQEKHLSLTDVMVPFTKPLSSKSLIGEASTSATHVTTESITTLSTTFMSSGVVHPLSISNEQVLDTEPNDADPPVVTFKKEELATSLE</sequence>
<feature type="region of interest" description="Disordered" evidence="1">
    <location>
        <begin position="46"/>
        <end position="70"/>
    </location>
</feature>
<dbReference type="AlphaFoldDB" id="A0A6L2L464"/>
<dbReference type="EMBL" id="BKCJ010003432">
    <property type="protein sequence ID" value="GEU55055.1"/>
    <property type="molecule type" value="Genomic_DNA"/>
</dbReference>
<reference evidence="2" key="1">
    <citation type="journal article" date="2019" name="Sci. Rep.">
        <title>Draft genome of Tanacetum cinerariifolium, the natural source of mosquito coil.</title>
        <authorList>
            <person name="Yamashiro T."/>
            <person name="Shiraishi A."/>
            <person name="Satake H."/>
            <person name="Nakayama K."/>
        </authorList>
    </citation>
    <scope>NUCLEOTIDE SEQUENCE</scope>
</reference>
<organism evidence="2">
    <name type="scientific">Tanacetum cinerariifolium</name>
    <name type="common">Dalmatian daisy</name>
    <name type="synonym">Chrysanthemum cinerariifolium</name>
    <dbReference type="NCBI Taxonomy" id="118510"/>
    <lineage>
        <taxon>Eukaryota</taxon>
        <taxon>Viridiplantae</taxon>
        <taxon>Streptophyta</taxon>
        <taxon>Embryophyta</taxon>
        <taxon>Tracheophyta</taxon>
        <taxon>Spermatophyta</taxon>
        <taxon>Magnoliopsida</taxon>
        <taxon>eudicotyledons</taxon>
        <taxon>Gunneridae</taxon>
        <taxon>Pentapetalae</taxon>
        <taxon>asterids</taxon>
        <taxon>campanulids</taxon>
        <taxon>Asterales</taxon>
        <taxon>Asteraceae</taxon>
        <taxon>Asteroideae</taxon>
        <taxon>Anthemideae</taxon>
        <taxon>Anthemidinae</taxon>
        <taxon>Tanacetum</taxon>
    </lineage>
</organism>
<comment type="caution">
    <text evidence="2">The sequence shown here is derived from an EMBL/GenBank/DDBJ whole genome shotgun (WGS) entry which is preliminary data.</text>
</comment>
<evidence type="ECO:0008006" key="3">
    <source>
        <dbReference type="Google" id="ProtNLM"/>
    </source>
</evidence>
<evidence type="ECO:0000256" key="1">
    <source>
        <dbReference type="SAM" id="MobiDB-lite"/>
    </source>
</evidence>
<name>A0A6L2L464_TANCI</name>
<proteinExistence type="predicted"/>
<accession>A0A6L2L464</accession>
<evidence type="ECO:0000313" key="2">
    <source>
        <dbReference type="EMBL" id="GEU55055.1"/>
    </source>
</evidence>
<protein>
    <recommendedName>
        <fullName evidence="3">Transposase (Putative), gypsy type</fullName>
    </recommendedName>
</protein>
<gene>
    <name evidence="2" type="ORF">Tci_027033</name>
</gene>